<name>A0A1M7Z7R7_9HYPH</name>
<dbReference type="GO" id="GO:0005829">
    <property type="term" value="C:cytosol"/>
    <property type="evidence" value="ECO:0007669"/>
    <property type="project" value="TreeGrafter"/>
</dbReference>
<dbReference type="SFLD" id="SFLDG01135">
    <property type="entry name" value="C1.5.6:_HAD__Beta-PGM__Phospha"/>
    <property type="match status" value="1"/>
</dbReference>
<keyword evidence="6 10" id="KW-0479">Metal-binding</keyword>
<dbReference type="GO" id="GO:0046872">
    <property type="term" value="F:metal ion binding"/>
    <property type="evidence" value="ECO:0007669"/>
    <property type="project" value="UniProtKB-KW"/>
</dbReference>
<dbReference type="Proteomes" id="UP000186406">
    <property type="component" value="Unassembled WGS sequence"/>
</dbReference>
<dbReference type="PANTHER" id="PTHR43434:SF1">
    <property type="entry name" value="PHOSPHOGLYCOLATE PHOSPHATASE"/>
    <property type="match status" value="1"/>
</dbReference>
<dbReference type="NCBIfam" id="TIGR01549">
    <property type="entry name" value="HAD-SF-IA-v1"/>
    <property type="match status" value="1"/>
</dbReference>
<protein>
    <recommendedName>
        <fullName evidence="5 10">Phosphoglycolate phosphatase</fullName>
        <shortName evidence="10">PGP</shortName>
        <shortName evidence="10">PGPase</shortName>
        <ecNumber evidence="5 10">3.1.3.18</ecNumber>
    </recommendedName>
</protein>
<dbReference type="SUPFAM" id="SSF56784">
    <property type="entry name" value="HAD-like"/>
    <property type="match status" value="1"/>
</dbReference>
<proteinExistence type="inferred from homology"/>
<evidence type="ECO:0000256" key="5">
    <source>
        <dbReference type="ARBA" id="ARBA00013078"/>
    </source>
</evidence>
<dbReference type="GO" id="GO:0005975">
    <property type="term" value="P:carbohydrate metabolic process"/>
    <property type="evidence" value="ECO:0007669"/>
    <property type="project" value="InterPro"/>
</dbReference>
<comment type="function">
    <text evidence="10">Specifically catalyzes the dephosphorylation of 2-phosphoglycolate. Is involved in the dissimilation of the intracellular 2-phosphoglycolate formed during the DNA repair of 3'-phosphoglycolate ends, a major class of DNA lesions induced by oxidative stress.</text>
</comment>
<dbReference type="UniPathway" id="UPA00865">
    <property type="reaction ID" value="UER00834"/>
</dbReference>
<dbReference type="GO" id="GO:0006281">
    <property type="term" value="P:DNA repair"/>
    <property type="evidence" value="ECO:0007669"/>
    <property type="project" value="TreeGrafter"/>
</dbReference>
<evidence type="ECO:0000256" key="3">
    <source>
        <dbReference type="ARBA" id="ARBA00004818"/>
    </source>
</evidence>
<evidence type="ECO:0000256" key="4">
    <source>
        <dbReference type="ARBA" id="ARBA00006171"/>
    </source>
</evidence>
<dbReference type="InterPro" id="IPR037512">
    <property type="entry name" value="PGPase_prok"/>
</dbReference>
<evidence type="ECO:0000256" key="6">
    <source>
        <dbReference type="ARBA" id="ARBA00022723"/>
    </source>
</evidence>
<dbReference type="Gene3D" id="3.40.50.1000">
    <property type="entry name" value="HAD superfamily/HAD-like"/>
    <property type="match status" value="1"/>
</dbReference>
<dbReference type="CDD" id="cd07512">
    <property type="entry name" value="HAD_PGPase"/>
    <property type="match status" value="1"/>
</dbReference>
<dbReference type="InterPro" id="IPR036412">
    <property type="entry name" value="HAD-like_sf"/>
</dbReference>
<evidence type="ECO:0000313" key="11">
    <source>
        <dbReference type="EMBL" id="SHO60951.1"/>
    </source>
</evidence>
<dbReference type="InterPro" id="IPR050155">
    <property type="entry name" value="HAD-like_hydrolase_sf"/>
</dbReference>
<dbReference type="Gene3D" id="1.10.150.240">
    <property type="entry name" value="Putative phosphatase, domain 2"/>
    <property type="match status" value="1"/>
</dbReference>
<dbReference type="Pfam" id="PF13419">
    <property type="entry name" value="HAD_2"/>
    <property type="match status" value="1"/>
</dbReference>
<dbReference type="InterPro" id="IPR023198">
    <property type="entry name" value="PGP-like_dom2"/>
</dbReference>
<feature type="binding site" evidence="10">
    <location>
        <position position="170"/>
    </location>
    <ligand>
        <name>Mg(2+)</name>
        <dbReference type="ChEBI" id="CHEBI:18420"/>
    </ligand>
</feature>
<comment type="cofactor">
    <cofactor evidence="2 10">
        <name>Mg(2+)</name>
        <dbReference type="ChEBI" id="CHEBI:18420"/>
    </cofactor>
</comment>
<accession>A0A1M7Z7R7</accession>
<dbReference type="InterPro" id="IPR006439">
    <property type="entry name" value="HAD-SF_hydro_IA"/>
</dbReference>
<dbReference type="GO" id="GO:0008967">
    <property type="term" value="F:phosphoglycolate phosphatase activity"/>
    <property type="evidence" value="ECO:0007669"/>
    <property type="project" value="UniProtKB-UniRule"/>
</dbReference>
<evidence type="ECO:0000256" key="1">
    <source>
        <dbReference type="ARBA" id="ARBA00000830"/>
    </source>
</evidence>
<dbReference type="SFLD" id="SFLDG01129">
    <property type="entry name" value="C1.5:_HAD__Beta-PGM__Phosphata"/>
    <property type="match status" value="1"/>
</dbReference>
<gene>
    <name evidence="11" type="ORF">SAMN02745172_00469</name>
</gene>
<dbReference type="FunFam" id="3.40.50.1000:FF:000022">
    <property type="entry name" value="Phosphoglycolate phosphatase"/>
    <property type="match status" value="1"/>
</dbReference>
<dbReference type="GO" id="GO:0046295">
    <property type="term" value="P:glycolate biosynthetic process"/>
    <property type="evidence" value="ECO:0007669"/>
    <property type="project" value="UniProtKB-UniRule"/>
</dbReference>
<dbReference type="PRINTS" id="PR00413">
    <property type="entry name" value="HADHALOGNASE"/>
</dbReference>
<evidence type="ECO:0000313" key="12">
    <source>
        <dbReference type="Proteomes" id="UP000186406"/>
    </source>
</evidence>
<dbReference type="HAMAP" id="MF_00495">
    <property type="entry name" value="GPH_hydrolase_bact"/>
    <property type="match status" value="1"/>
</dbReference>
<keyword evidence="7 10" id="KW-0378">Hydrolase</keyword>
<dbReference type="EMBL" id="FRXO01000001">
    <property type="protein sequence ID" value="SHO60951.1"/>
    <property type="molecule type" value="Genomic_DNA"/>
</dbReference>
<keyword evidence="8 10" id="KW-0460">Magnesium</keyword>
<organism evidence="11 12">
    <name type="scientific">Pseudoxanthobacter soli DSM 19599</name>
    <dbReference type="NCBI Taxonomy" id="1123029"/>
    <lineage>
        <taxon>Bacteria</taxon>
        <taxon>Pseudomonadati</taxon>
        <taxon>Pseudomonadota</taxon>
        <taxon>Alphaproteobacteria</taxon>
        <taxon>Hyphomicrobiales</taxon>
        <taxon>Segnochrobactraceae</taxon>
        <taxon>Pseudoxanthobacter</taxon>
    </lineage>
</organism>
<dbReference type="EC" id="3.1.3.18" evidence="5 10"/>
<evidence type="ECO:0000256" key="2">
    <source>
        <dbReference type="ARBA" id="ARBA00001946"/>
    </source>
</evidence>
<comment type="similarity">
    <text evidence="4 10">Belongs to the HAD-like hydrolase superfamily. CbbY/CbbZ/Gph/YieH family.</text>
</comment>
<evidence type="ECO:0000256" key="7">
    <source>
        <dbReference type="ARBA" id="ARBA00022801"/>
    </source>
</evidence>
<evidence type="ECO:0000256" key="9">
    <source>
        <dbReference type="ARBA" id="ARBA00023277"/>
    </source>
</evidence>
<dbReference type="PANTHER" id="PTHR43434">
    <property type="entry name" value="PHOSPHOGLYCOLATE PHOSPHATASE"/>
    <property type="match status" value="1"/>
</dbReference>
<reference evidence="11 12" key="1">
    <citation type="submission" date="2016-12" db="EMBL/GenBank/DDBJ databases">
        <authorList>
            <person name="Song W.-J."/>
            <person name="Kurnit D.M."/>
        </authorList>
    </citation>
    <scope>NUCLEOTIDE SEQUENCE [LARGE SCALE GENOMIC DNA]</scope>
    <source>
        <strain evidence="11 12">DSM 19599</strain>
    </source>
</reference>
<evidence type="ECO:0000256" key="10">
    <source>
        <dbReference type="HAMAP-Rule" id="MF_00495"/>
    </source>
</evidence>
<dbReference type="InterPro" id="IPR023214">
    <property type="entry name" value="HAD_sf"/>
</dbReference>
<feature type="binding site" evidence="10">
    <location>
        <position position="8"/>
    </location>
    <ligand>
        <name>Mg(2+)</name>
        <dbReference type="ChEBI" id="CHEBI:18420"/>
    </ligand>
</feature>
<feature type="binding site" evidence="10">
    <location>
        <position position="10"/>
    </location>
    <ligand>
        <name>Mg(2+)</name>
        <dbReference type="ChEBI" id="CHEBI:18420"/>
    </ligand>
</feature>
<dbReference type="InterPro" id="IPR041492">
    <property type="entry name" value="HAD_2"/>
</dbReference>
<dbReference type="NCBIfam" id="TIGR01449">
    <property type="entry name" value="PGP_bact"/>
    <property type="match status" value="1"/>
</dbReference>
<dbReference type="NCBIfam" id="TIGR01509">
    <property type="entry name" value="HAD-SF-IA-v3"/>
    <property type="match status" value="1"/>
</dbReference>
<evidence type="ECO:0000256" key="8">
    <source>
        <dbReference type="ARBA" id="ARBA00022842"/>
    </source>
</evidence>
<keyword evidence="12" id="KW-1185">Reference proteome</keyword>
<sequence length="226" mass="23966">MRPTIVFDLDGTLVDSAPDLAATLNHILTTEGLPAASETEVHRMVGRGARTLITRAFAANGRTLAPERLEALFDAFLAHYEANIDGATRPFDGVTAALDRFEAEGWALAVCTNKTERLARLLLGKLGMADRFATIVGQETFGITKPDPQHILKTIEAVGGDPARAVMVGDSVNDIDAAKAAGVPVVAVTFGYTDRPVTELGPDVIIDHFDALWDAVQGLGVTSETA</sequence>
<keyword evidence="9 10" id="KW-0119">Carbohydrate metabolism</keyword>
<dbReference type="AlphaFoldDB" id="A0A1M7Z7R7"/>
<feature type="active site" description="Nucleophile" evidence="10">
    <location>
        <position position="8"/>
    </location>
</feature>
<dbReference type="STRING" id="1123029.SAMN02745172_00469"/>
<dbReference type="RefSeq" id="WP_073625566.1">
    <property type="nucleotide sequence ID" value="NZ_FRXO01000001.1"/>
</dbReference>
<dbReference type="SFLD" id="SFLDS00003">
    <property type="entry name" value="Haloacid_Dehalogenase"/>
    <property type="match status" value="1"/>
</dbReference>
<comment type="pathway">
    <text evidence="3 10">Organic acid metabolism; glycolate biosynthesis; glycolate from 2-phosphoglycolate: step 1/1.</text>
</comment>
<comment type="catalytic activity">
    <reaction evidence="1 10">
        <text>2-phosphoglycolate + H2O = glycolate + phosphate</text>
        <dbReference type="Rhea" id="RHEA:14369"/>
        <dbReference type="ChEBI" id="CHEBI:15377"/>
        <dbReference type="ChEBI" id="CHEBI:29805"/>
        <dbReference type="ChEBI" id="CHEBI:43474"/>
        <dbReference type="ChEBI" id="CHEBI:58033"/>
        <dbReference type="EC" id="3.1.3.18"/>
    </reaction>
</comment>